<organism evidence="2 3">
    <name type="scientific">Candidatus Methylumidiphilus alinenensis</name>
    <dbReference type="NCBI Taxonomy" id="2202197"/>
    <lineage>
        <taxon>Bacteria</taxon>
        <taxon>Pseudomonadati</taxon>
        <taxon>Pseudomonadota</taxon>
        <taxon>Gammaproteobacteria</taxon>
        <taxon>Methylococcales</taxon>
        <taxon>Candidatus Methylumidiphilus</taxon>
    </lineage>
</organism>
<dbReference type="GO" id="GO:0004803">
    <property type="term" value="F:transposase activity"/>
    <property type="evidence" value="ECO:0007669"/>
    <property type="project" value="InterPro"/>
</dbReference>
<dbReference type="NCBIfam" id="NF033564">
    <property type="entry name" value="transpos_ISAs1"/>
    <property type="match status" value="1"/>
</dbReference>
<sequence>ALRGTLDAGDKQNLILAVAHDTREVVAQARQSGDKSSEIPEVRTLLKDSGLEKQKVSLDAHHFNPATMGQIHQAGGLYLVQAKENQPTFLQQCQTLCSESSALANTVDHDKANGRVTTRRAQLFPLESLDLDSRWNDSGLSVLMVVERETFEVSKQKTTLDTSYYVSNATLEPSTAKPLAEELAQAIRRHWGVESNNWIRDATFNEDGIKTKAGNQAQVMGLLRGLAIELIRKTMPKNFQAVIEKFADVSGALESMLLQVNFL</sequence>
<dbReference type="GO" id="GO:0006313">
    <property type="term" value="P:DNA transposition"/>
    <property type="evidence" value="ECO:0007669"/>
    <property type="project" value="InterPro"/>
</dbReference>
<evidence type="ECO:0000259" key="1">
    <source>
        <dbReference type="Pfam" id="PF01609"/>
    </source>
</evidence>
<feature type="domain" description="Transposase IS4-like" evidence="1">
    <location>
        <begin position="13"/>
        <end position="224"/>
    </location>
</feature>
<dbReference type="EMBL" id="QJPH01000047">
    <property type="protein sequence ID" value="PZN87238.1"/>
    <property type="molecule type" value="Genomic_DNA"/>
</dbReference>
<evidence type="ECO:0000313" key="2">
    <source>
        <dbReference type="EMBL" id="PZN87238.1"/>
    </source>
</evidence>
<dbReference type="InterPro" id="IPR047647">
    <property type="entry name" value="ISAs1_transpos"/>
</dbReference>
<dbReference type="PANTHER" id="PTHR30298">
    <property type="entry name" value="H REPEAT-ASSOCIATED PREDICTED TRANSPOSASE"/>
    <property type="match status" value="1"/>
</dbReference>
<dbReference type="GO" id="GO:0003677">
    <property type="term" value="F:DNA binding"/>
    <property type="evidence" value="ECO:0007669"/>
    <property type="project" value="InterPro"/>
</dbReference>
<feature type="non-terminal residue" evidence="2">
    <location>
        <position position="1"/>
    </location>
</feature>
<dbReference type="InterPro" id="IPR002559">
    <property type="entry name" value="Transposase_11"/>
</dbReference>
<name>A0A2W4S7F7_9GAMM</name>
<comment type="caution">
    <text evidence="2">The sequence shown here is derived from an EMBL/GenBank/DDBJ whole genome shotgun (WGS) entry which is preliminary data.</text>
</comment>
<dbReference type="AlphaFoldDB" id="A0A2W4S7F7"/>
<dbReference type="InterPro" id="IPR051698">
    <property type="entry name" value="Transposase_11-like"/>
</dbReference>
<gene>
    <name evidence="2" type="ORF">DM484_00425</name>
</gene>
<protein>
    <submittedName>
        <fullName evidence="2">ISAs1 family transposase</fullName>
    </submittedName>
</protein>
<dbReference type="Proteomes" id="UP000249396">
    <property type="component" value="Unassembled WGS sequence"/>
</dbReference>
<accession>A0A2W4S7F7</accession>
<evidence type="ECO:0000313" key="3">
    <source>
        <dbReference type="Proteomes" id="UP000249396"/>
    </source>
</evidence>
<dbReference type="Pfam" id="PF01609">
    <property type="entry name" value="DDE_Tnp_1"/>
    <property type="match status" value="1"/>
</dbReference>
<dbReference type="PANTHER" id="PTHR30298:SF0">
    <property type="entry name" value="PROTEIN YBFL-RELATED"/>
    <property type="match status" value="1"/>
</dbReference>
<reference evidence="2 3" key="1">
    <citation type="journal article" date="2018" name="Aquat. Microb. Ecol.">
        <title>Gammaproteobacterial methanotrophs dominate.</title>
        <authorList>
            <person name="Rissanen A.J."/>
            <person name="Saarenheimo J."/>
            <person name="Tiirola M."/>
            <person name="Peura S."/>
            <person name="Aalto S.L."/>
            <person name="Karvinen A."/>
            <person name="Nykanen H."/>
        </authorList>
    </citation>
    <scope>NUCLEOTIDE SEQUENCE [LARGE SCALE GENOMIC DNA]</scope>
    <source>
        <strain evidence="2">AMbin10</strain>
    </source>
</reference>
<proteinExistence type="predicted"/>